<dbReference type="AlphaFoldDB" id="A0A2V4BSH4"/>
<evidence type="ECO:0000259" key="1">
    <source>
        <dbReference type="Pfam" id="PF00535"/>
    </source>
</evidence>
<evidence type="ECO:0000313" key="2">
    <source>
        <dbReference type="EMBL" id="PXY42009.1"/>
    </source>
</evidence>
<dbReference type="RefSeq" id="WP_110305638.1">
    <property type="nucleotide sequence ID" value="NZ_QJHK01000003.1"/>
</dbReference>
<dbReference type="OrthoDB" id="1116632at2"/>
<dbReference type="Pfam" id="PF00535">
    <property type="entry name" value="Glycos_transf_2"/>
    <property type="match status" value="1"/>
</dbReference>
<proteinExistence type="predicted"/>
<dbReference type="GO" id="GO:0016740">
    <property type="term" value="F:transferase activity"/>
    <property type="evidence" value="ECO:0007669"/>
    <property type="project" value="UniProtKB-KW"/>
</dbReference>
<protein>
    <submittedName>
        <fullName evidence="2">Glycosyltransferase family 2 protein</fullName>
    </submittedName>
</protein>
<comment type="caution">
    <text evidence="2">The sequence shown here is derived from an EMBL/GenBank/DDBJ whole genome shotgun (WGS) entry which is preliminary data.</text>
</comment>
<evidence type="ECO:0000313" key="3">
    <source>
        <dbReference type="Proteomes" id="UP000247903"/>
    </source>
</evidence>
<reference evidence="2 3" key="1">
    <citation type="submission" date="2018-05" db="EMBL/GenBank/DDBJ databases">
        <title>Flavobacterium sp. strain IMCC34759, incomplete genome.</title>
        <authorList>
            <person name="Joung Y."/>
            <person name="Cho J."/>
        </authorList>
    </citation>
    <scope>NUCLEOTIDE SEQUENCE [LARGE SCALE GENOMIC DNA]</scope>
    <source>
        <strain evidence="2 3">IMCC34759</strain>
    </source>
</reference>
<dbReference type="EMBL" id="QJHK01000003">
    <property type="protein sequence ID" value="PXY42009.1"/>
    <property type="molecule type" value="Genomic_DNA"/>
</dbReference>
<accession>A0A2V4BSH4</accession>
<sequence>MRIGYNPHKDKEDSKSDSYSHQVIIPVYIPDHKGYFKDSFAILKLCLTSLFKTSHKKTFITIVNNGSCKEVTDYLNELFLNEQIHEVVTTTNIGKLNAVLKGIIGHNFSLVTIADSDVMFLNGWQKSTYTIFENFPKAGAVCPTPSSRSLRTYTANIYWDMFFSKKILFSNVINQKGLKMFAESVGNPEFYNKIQLQKFLTIVNKNQKAVIGAGHFATTYRGDIFESVKMKYSNYKLGGNSENQILDIPVIKKGFWRLSTTENYAYHMGNTLEDWMHAESDKIVTQEVIDSVILKGKLSNSKALYFIKNRLFAKFILNKKVMRYFIIWKGLSKVEAKEYLV</sequence>
<dbReference type="Gene3D" id="3.90.550.10">
    <property type="entry name" value="Spore Coat Polysaccharide Biosynthesis Protein SpsA, Chain A"/>
    <property type="match status" value="1"/>
</dbReference>
<dbReference type="InterPro" id="IPR029044">
    <property type="entry name" value="Nucleotide-diphossugar_trans"/>
</dbReference>
<name>A0A2V4BSH4_9FLAO</name>
<organism evidence="2 3">
    <name type="scientific">Flavobacterium cheongpyeongense</name>
    <dbReference type="NCBI Taxonomy" id="2212651"/>
    <lineage>
        <taxon>Bacteria</taxon>
        <taxon>Pseudomonadati</taxon>
        <taxon>Bacteroidota</taxon>
        <taxon>Flavobacteriia</taxon>
        <taxon>Flavobacteriales</taxon>
        <taxon>Flavobacteriaceae</taxon>
        <taxon>Flavobacterium</taxon>
    </lineage>
</organism>
<keyword evidence="3" id="KW-1185">Reference proteome</keyword>
<gene>
    <name evidence="2" type="ORF">DMB65_05440</name>
</gene>
<dbReference type="SUPFAM" id="SSF53448">
    <property type="entry name" value="Nucleotide-diphospho-sugar transferases"/>
    <property type="match status" value="1"/>
</dbReference>
<dbReference type="Proteomes" id="UP000247903">
    <property type="component" value="Unassembled WGS sequence"/>
</dbReference>
<feature type="domain" description="Glycosyltransferase 2-like" evidence="1">
    <location>
        <begin position="40"/>
        <end position="155"/>
    </location>
</feature>
<keyword evidence="2" id="KW-0808">Transferase</keyword>
<dbReference type="InterPro" id="IPR001173">
    <property type="entry name" value="Glyco_trans_2-like"/>
</dbReference>